<sequence>MKKLVIIPAYNEQGSILETIEDIKNNAPGFDYLVVNDCSKDNTLGLCRNHGIHVLDLPINLGIGGAVQTGYLYAFQNGYDVAVQFDGDGQHDARFLQMMADTLEKENLDMVIGSRFIDNEGFQSSTLRRFGIRFFAFLLKVLFGTKITDATSGMRMCNRRVMELFIKDYPKDYPEPETAARLLRHKYKVKEVPVIMRERLAGVSSISPGKSAYYMIKVSLAILIERLR</sequence>
<dbReference type="eggNOG" id="COG1216">
    <property type="taxonomic scope" value="Bacteria"/>
</dbReference>
<reference evidence="2" key="1">
    <citation type="submission" date="2009-07" db="EMBL/GenBank/DDBJ databases">
        <authorList>
            <person name="Weinstock G."/>
            <person name="Sodergren E."/>
            <person name="Clifton S."/>
            <person name="Fulton L."/>
            <person name="Fulton B."/>
            <person name="Courtney L."/>
            <person name="Fronick C."/>
            <person name="Harrison M."/>
            <person name="Strong C."/>
            <person name="Farmer C."/>
            <person name="Delahaunty K."/>
            <person name="Markovic C."/>
            <person name="Hall O."/>
            <person name="Minx P."/>
            <person name="Tomlinson C."/>
            <person name="Mitreva M."/>
            <person name="Nelson J."/>
            <person name="Hou S."/>
            <person name="Wollam A."/>
            <person name="Pepin K.H."/>
            <person name="Johnson M."/>
            <person name="Bhonagiri V."/>
            <person name="Nash W.E."/>
            <person name="Warren W."/>
            <person name="Chinwalla A."/>
            <person name="Mardis E.R."/>
            <person name="Wilson R.K."/>
        </authorList>
    </citation>
    <scope>NUCLEOTIDE SEQUENCE [LARGE SCALE GENOMIC DNA]</scope>
    <source>
        <strain evidence="2">DSM 14469</strain>
    </source>
</reference>
<evidence type="ECO:0000259" key="1">
    <source>
        <dbReference type="Pfam" id="PF00535"/>
    </source>
</evidence>
<dbReference type="SUPFAM" id="SSF53448">
    <property type="entry name" value="Nucleotide-diphospho-sugar transferases"/>
    <property type="match status" value="1"/>
</dbReference>
<dbReference type="STRING" id="168384.SAMN05660368_02108"/>
<dbReference type="CDD" id="cd04179">
    <property type="entry name" value="DPM_DPG-synthase_like"/>
    <property type="match status" value="1"/>
</dbReference>
<dbReference type="RefSeq" id="WP_006862174.1">
    <property type="nucleotide sequence ID" value="NZ_ACCL02000010.1"/>
</dbReference>
<organism evidence="2 3">
    <name type="scientific">Marvinbryantia formatexigens DSM 14469</name>
    <dbReference type="NCBI Taxonomy" id="478749"/>
    <lineage>
        <taxon>Bacteria</taxon>
        <taxon>Bacillati</taxon>
        <taxon>Bacillota</taxon>
        <taxon>Clostridia</taxon>
        <taxon>Lachnospirales</taxon>
        <taxon>Lachnospiraceae</taxon>
        <taxon>Marvinbryantia</taxon>
    </lineage>
</organism>
<dbReference type="EMBL" id="ACCL02000010">
    <property type="protein sequence ID" value="EET60565.1"/>
    <property type="molecule type" value="Genomic_DNA"/>
</dbReference>
<dbReference type="Pfam" id="PF00535">
    <property type="entry name" value="Glycos_transf_2"/>
    <property type="match status" value="1"/>
</dbReference>
<dbReference type="InterPro" id="IPR001173">
    <property type="entry name" value="Glyco_trans_2-like"/>
</dbReference>
<dbReference type="Proteomes" id="UP000005561">
    <property type="component" value="Unassembled WGS sequence"/>
</dbReference>
<dbReference type="PANTHER" id="PTHR48090">
    <property type="entry name" value="UNDECAPRENYL-PHOSPHATE 4-DEOXY-4-FORMAMIDO-L-ARABINOSE TRANSFERASE-RELATED"/>
    <property type="match status" value="1"/>
</dbReference>
<feature type="domain" description="Glycosyltransferase 2-like" evidence="1">
    <location>
        <begin position="5"/>
        <end position="162"/>
    </location>
</feature>
<dbReference type="Gene3D" id="3.90.550.10">
    <property type="entry name" value="Spore Coat Polysaccharide Biosynthesis Protein SpsA, Chain A"/>
    <property type="match status" value="1"/>
</dbReference>
<protein>
    <recommendedName>
        <fullName evidence="1">Glycosyltransferase 2-like domain-containing protein</fullName>
    </recommendedName>
</protein>
<accession>C6LFI0</accession>
<evidence type="ECO:0000313" key="3">
    <source>
        <dbReference type="Proteomes" id="UP000005561"/>
    </source>
</evidence>
<keyword evidence="3" id="KW-1185">Reference proteome</keyword>
<proteinExistence type="predicted"/>
<dbReference type="PANTHER" id="PTHR48090:SF7">
    <property type="entry name" value="RFBJ PROTEIN"/>
    <property type="match status" value="1"/>
</dbReference>
<evidence type="ECO:0000313" key="2">
    <source>
        <dbReference type="EMBL" id="EET60565.1"/>
    </source>
</evidence>
<dbReference type="InterPro" id="IPR050256">
    <property type="entry name" value="Glycosyltransferase_2"/>
</dbReference>
<name>C6LFI0_9FIRM</name>
<comment type="caution">
    <text evidence="2">The sequence shown here is derived from an EMBL/GenBank/DDBJ whole genome shotgun (WGS) entry which is preliminary data.</text>
</comment>
<gene>
    <name evidence="2" type="ORF">BRYFOR_07383</name>
</gene>
<dbReference type="InterPro" id="IPR029044">
    <property type="entry name" value="Nucleotide-diphossugar_trans"/>
</dbReference>
<dbReference type="OrthoDB" id="9810303at2"/>
<dbReference type="AlphaFoldDB" id="C6LFI0"/>